<comment type="similarity">
    <text evidence="8">Belongs to the two pore domain potassium channel (TC 1.A.1.8) family.</text>
</comment>
<evidence type="ECO:0000256" key="4">
    <source>
        <dbReference type="ARBA" id="ARBA00022989"/>
    </source>
</evidence>
<dbReference type="GO" id="GO:0030322">
    <property type="term" value="P:stabilization of membrane potential"/>
    <property type="evidence" value="ECO:0007669"/>
    <property type="project" value="TreeGrafter"/>
</dbReference>
<dbReference type="PRINTS" id="PR01333">
    <property type="entry name" value="2POREKCHANEL"/>
</dbReference>
<dbReference type="InterPro" id="IPR003280">
    <property type="entry name" value="2pore_dom_K_chnl"/>
</dbReference>
<dbReference type="EMBL" id="JAIZAY010000002">
    <property type="protein sequence ID" value="KAJ8046697.1"/>
    <property type="molecule type" value="Genomic_DNA"/>
</dbReference>
<organism evidence="11 12">
    <name type="scientific">Holothuria leucospilota</name>
    <name type="common">Black long sea cucumber</name>
    <name type="synonym">Mertensiothuria leucospilota</name>
    <dbReference type="NCBI Taxonomy" id="206669"/>
    <lineage>
        <taxon>Eukaryota</taxon>
        <taxon>Metazoa</taxon>
        <taxon>Echinodermata</taxon>
        <taxon>Eleutherozoa</taxon>
        <taxon>Echinozoa</taxon>
        <taxon>Holothuroidea</taxon>
        <taxon>Aspidochirotacea</taxon>
        <taxon>Aspidochirotida</taxon>
        <taxon>Holothuriidae</taxon>
        <taxon>Holothuria</taxon>
    </lineage>
</organism>
<comment type="caution">
    <text evidence="11">The sequence shown here is derived from an EMBL/GenBank/DDBJ whole genome shotgun (WGS) entry which is preliminary data.</text>
</comment>
<keyword evidence="2 8" id="KW-0813">Transport</keyword>
<keyword evidence="4 9" id="KW-1133">Transmembrane helix</keyword>
<feature type="transmembrane region" description="Helical" evidence="9">
    <location>
        <begin position="28"/>
        <end position="49"/>
    </location>
</feature>
<dbReference type="PANTHER" id="PTHR11003:SF330">
    <property type="entry name" value="POTASSIUM CHANNEL DOMAIN-CONTAINING PROTEIN"/>
    <property type="match status" value="1"/>
</dbReference>
<feature type="domain" description="Potassium channel" evidence="10">
    <location>
        <begin position="115"/>
        <end position="172"/>
    </location>
</feature>
<dbReference type="GO" id="GO:0005886">
    <property type="term" value="C:plasma membrane"/>
    <property type="evidence" value="ECO:0007669"/>
    <property type="project" value="TreeGrafter"/>
</dbReference>
<feature type="transmembrane region" description="Helical" evidence="9">
    <location>
        <begin position="363"/>
        <end position="389"/>
    </location>
</feature>
<evidence type="ECO:0000313" key="11">
    <source>
        <dbReference type="EMBL" id="KAJ8046697.1"/>
    </source>
</evidence>
<name>A0A9Q1CJN0_HOLLE</name>
<feature type="transmembrane region" description="Helical" evidence="9">
    <location>
        <begin position="302"/>
        <end position="321"/>
    </location>
</feature>
<gene>
    <name evidence="11" type="ORF">HOLleu_05462</name>
</gene>
<evidence type="ECO:0000256" key="8">
    <source>
        <dbReference type="RuleBase" id="RU003857"/>
    </source>
</evidence>
<dbReference type="OrthoDB" id="297496at2759"/>
<dbReference type="Pfam" id="PF07885">
    <property type="entry name" value="Ion_trans_2"/>
    <property type="match status" value="2"/>
</dbReference>
<feature type="transmembrane region" description="Helical" evidence="9">
    <location>
        <begin position="115"/>
        <end position="139"/>
    </location>
</feature>
<evidence type="ECO:0000256" key="1">
    <source>
        <dbReference type="ARBA" id="ARBA00004141"/>
    </source>
</evidence>
<keyword evidence="6 9" id="KW-0472">Membrane</keyword>
<proteinExistence type="inferred from homology"/>
<dbReference type="SUPFAM" id="SSF81324">
    <property type="entry name" value="Voltage-gated potassium channels"/>
    <property type="match status" value="2"/>
</dbReference>
<evidence type="ECO:0000313" key="12">
    <source>
        <dbReference type="Proteomes" id="UP001152320"/>
    </source>
</evidence>
<dbReference type="GO" id="GO:0015271">
    <property type="term" value="F:outward rectifier potassium channel activity"/>
    <property type="evidence" value="ECO:0007669"/>
    <property type="project" value="TreeGrafter"/>
</dbReference>
<dbReference type="AlphaFoldDB" id="A0A9Q1CJN0"/>
<dbReference type="GO" id="GO:0022841">
    <property type="term" value="F:potassium ion leak channel activity"/>
    <property type="evidence" value="ECO:0007669"/>
    <property type="project" value="TreeGrafter"/>
</dbReference>
<accession>A0A9Q1CJN0</accession>
<dbReference type="InterPro" id="IPR013099">
    <property type="entry name" value="K_chnl_dom"/>
</dbReference>
<dbReference type="Gene3D" id="1.10.287.70">
    <property type="match status" value="1"/>
</dbReference>
<sequence length="448" mass="50237">MCVPSCAEEAKCIGTWLKGSNMSTRSRVATCALSAIVLIGYVCLGSLLFNAVENKNGEGKTNEKTKIIEKLKKNVDLLKNFTNASIAFDDGEFIRLLDETYDTTMELFQAEQLSYLPWNFFTGIHFCLTAITTIGYGYITPATQLGRGLCILYVVIGIPINLLFSTNLGYFIAKWITQLYVLLEKFTRRLVCKNCCKNNLTPKNVDKIDEAGEFSQGVDIQEDLRGTNGSIQYINGSFSTSDETLSPRSEVGILGEQPRIGHRNGTNLVSNILPSIKDTANTSNDTLREAQQSNDVKTLIPLWFMFVLLVAFCSLVSAIMYREEHDNWSFLDAFYYVIITFTTVGFGDLHYKSSRDFKDFGILWWKMIYTYVLMEIGLAIMAAFITLWVDRFRQGVKKARTTFHAKHAFRSSTGICHSPACYLHGKLSKSNGQGGLAKETDQIEGTNL</sequence>
<evidence type="ECO:0000256" key="3">
    <source>
        <dbReference type="ARBA" id="ARBA00022692"/>
    </source>
</evidence>
<feature type="transmembrane region" description="Helical" evidence="9">
    <location>
        <begin position="151"/>
        <end position="173"/>
    </location>
</feature>
<dbReference type="PANTHER" id="PTHR11003">
    <property type="entry name" value="POTASSIUM CHANNEL, SUBFAMILY K"/>
    <property type="match status" value="1"/>
</dbReference>
<evidence type="ECO:0000259" key="10">
    <source>
        <dbReference type="Pfam" id="PF07885"/>
    </source>
</evidence>
<keyword evidence="5 8" id="KW-0406">Ion transport</keyword>
<protein>
    <submittedName>
        <fullName evidence="11">Potassium channel subfamily K member 18</fullName>
    </submittedName>
</protein>
<feature type="domain" description="Potassium channel" evidence="10">
    <location>
        <begin position="307"/>
        <end position="393"/>
    </location>
</feature>
<keyword evidence="12" id="KW-1185">Reference proteome</keyword>
<evidence type="ECO:0000256" key="7">
    <source>
        <dbReference type="ARBA" id="ARBA00023303"/>
    </source>
</evidence>
<evidence type="ECO:0000256" key="6">
    <source>
        <dbReference type="ARBA" id="ARBA00023136"/>
    </source>
</evidence>
<evidence type="ECO:0000256" key="9">
    <source>
        <dbReference type="SAM" id="Phobius"/>
    </source>
</evidence>
<evidence type="ECO:0000256" key="5">
    <source>
        <dbReference type="ARBA" id="ARBA00023065"/>
    </source>
</evidence>
<comment type="subcellular location">
    <subcellularLocation>
        <location evidence="1">Membrane</location>
        <topology evidence="1">Multi-pass membrane protein</topology>
    </subcellularLocation>
</comment>
<dbReference type="Proteomes" id="UP001152320">
    <property type="component" value="Chromosome 2"/>
</dbReference>
<keyword evidence="3 8" id="KW-0812">Transmembrane</keyword>
<feature type="transmembrane region" description="Helical" evidence="9">
    <location>
        <begin position="333"/>
        <end position="351"/>
    </location>
</feature>
<keyword evidence="7 8" id="KW-0407">Ion channel</keyword>
<evidence type="ECO:0000256" key="2">
    <source>
        <dbReference type="ARBA" id="ARBA00022448"/>
    </source>
</evidence>
<reference evidence="11" key="1">
    <citation type="submission" date="2021-10" db="EMBL/GenBank/DDBJ databases">
        <title>Tropical sea cucumber genome reveals ecological adaptation and Cuvierian tubules defense mechanism.</title>
        <authorList>
            <person name="Chen T."/>
        </authorList>
    </citation>
    <scope>NUCLEOTIDE SEQUENCE</scope>
    <source>
        <strain evidence="11">Nanhai2018</strain>
        <tissue evidence="11">Muscle</tissue>
    </source>
</reference>